<organism evidence="1">
    <name type="scientific">Rhizophora mucronata</name>
    <name type="common">Asiatic mangrove</name>
    <dbReference type="NCBI Taxonomy" id="61149"/>
    <lineage>
        <taxon>Eukaryota</taxon>
        <taxon>Viridiplantae</taxon>
        <taxon>Streptophyta</taxon>
        <taxon>Embryophyta</taxon>
        <taxon>Tracheophyta</taxon>
        <taxon>Spermatophyta</taxon>
        <taxon>Magnoliopsida</taxon>
        <taxon>eudicotyledons</taxon>
        <taxon>Gunneridae</taxon>
        <taxon>Pentapetalae</taxon>
        <taxon>rosids</taxon>
        <taxon>fabids</taxon>
        <taxon>Malpighiales</taxon>
        <taxon>Rhizophoraceae</taxon>
        <taxon>Rhizophora</taxon>
    </lineage>
</organism>
<protein>
    <submittedName>
        <fullName evidence="1">Uncharacterized protein</fullName>
    </submittedName>
</protein>
<sequence length="59" mass="7238">MTNKSCFNINHIPPKTHQPFWFYHTKRTRRAEANDIKQKWHYHLRQTKITKSSIFEAQP</sequence>
<proteinExistence type="predicted"/>
<evidence type="ECO:0000313" key="1">
    <source>
        <dbReference type="EMBL" id="MBX36936.1"/>
    </source>
</evidence>
<dbReference type="EMBL" id="GGEC01056452">
    <property type="protein sequence ID" value="MBX36936.1"/>
    <property type="molecule type" value="Transcribed_RNA"/>
</dbReference>
<dbReference type="AlphaFoldDB" id="A0A2P2N3C6"/>
<reference evidence="1" key="1">
    <citation type="submission" date="2018-02" db="EMBL/GenBank/DDBJ databases">
        <title>Rhizophora mucronata_Transcriptome.</title>
        <authorList>
            <person name="Meera S.P."/>
            <person name="Sreeshan A."/>
            <person name="Augustine A."/>
        </authorList>
    </citation>
    <scope>NUCLEOTIDE SEQUENCE</scope>
    <source>
        <tissue evidence="1">Leaf</tissue>
    </source>
</reference>
<accession>A0A2P2N3C6</accession>
<name>A0A2P2N3C6_RHIMU</name>